<dbReference type="InterPro" id="IPR029044">
    <property type="entry name" value="Nucleotide-diphossugar_trans"/>
</dbReference>
<dbReference type="KEGG" id="nkf:Nkreftii_001222"/>
<sequence>MALAPVALFVYNRPDHTRRTVQALEANALAGETPLHVFSDAHRNEAARRSVEEVRSYIRTITGFKSVTIIERVTNFGLARSIIEGVTRLCDAFGRVIVLEDDLVISPHFLSYMNDALTRYEHHDQVMQISGYMFPVEVDIHEDALLLPFITSWGWATWSRAWRNFDAEATGYERLVENRLLRDRFNLAGHYDYFKMLRAYRDGAVDSWAIRWYLSVFMRDGLALFPKKTLVSNLGFDGSGVNCAVSKIEQSPLDMGFQVLSMPQQIKASEAQAALLDHMPVPTLSVASLVHRLLDRLKRFTLFRFTCVS</sequence>
<evidence type="ECO:0000313" key="2">
    <source>
        <dbReference type="Proteomes" id="UP000593737"/>
    </source>
</evidence>
<reference evidence="1 2" key="1">
    <citation type="journal article" date="2020" name="ISME J.">
        <title>Enrichment and physiological characterization of a novel comammox Nitrospira indicates ammonium inhibition of complete nitrification.</title>
        <authorList>
            <person name="Sakoula D."/>
            <person name="Koch H."/>
            <person name="Frank J."/>
            <person name="Jetten M.S.M."/>
            <person name="van Kessel M.A.H.J."/>
            <person name="Lucker S."/>
        </authorList>
    </citation>
    <scope>NUCLEOTIDE SEQUENCE [LARGE SCALE GENOMIC DNA]</scope>
    <source>
        <strain evidence="1">Comreactor17</strain>
    </source>
</reference>
<dbReference type="AlphaFoldDB" id="A0A7S8FCS4"/>
<name>A0A7S8FCS4_9BACT</name>
<dbReference type="EMBL" id="CP047423">
    <property type="protein sequence ID" value="QPD03448.1"/>
    <property type="molecule type" value="Genomic_DNA"/>
</dbReference>
<dbReference type="Gene3D" id="3.90.550.10">
    <property type="entry name" value="Spore Coat Polysaccharide Biosynthesis Protein SpsA, Chain A"/>
    <property type="match status" value="1"/>
</dbReference>
<gene>
    <name evidence="1" type="ORF">Nkreftii_001222</name>
</gene>
<organism evidence="1 2">
    <name type="scientific">Candidatus Nitrospira kreftii</name>
    <dbReference type="NCBI Taxonomy" id="2652173"/>
    <lineage>
        <taxon>Bacteria</taxon>
        <taxon>Pseudomonadati</taxon>
        <taxon>Nitrospirota</taxon>
        <taxon>Nitrospiria</taxon>
        <taxon>Nitrospirales</taxon>
        <taxon>Nitrospiraceae</taxon>
        <taxon>Nitrospira</taxon>
    </lineage>
</organism>
<dbReference type="SUPFAM" id="SSF53448">
    <property type="entry name" value="Nucleotide-diphospho-sugar transferases"/>
    <property type="match status" value="1"/>
</dbReference>
<dbReference type="Proteomes" id="UP000593737">
    <property type="component" value="Chromosome"/>
</dbReference>
<protein>
    <recommendedName>
        <fullName evidence="3">Sugar transferase</fullName>
    </recommendedName>
</protein>
<evidence type="ECO:0008006" key="3">
    <source>
        <dbReference type="Google" id="ProtNLM"/>
    </source>
</evidence>
<proteinExistence type="predicted"/>
<accession>A0A7S8FCS4</accession>
<evidence type="ECO:0000313" key="1">
    <source>
        <dbReference type="EMBL" id="QPD03448.1"/>
    </source>
</evidence>